<comment type="function">
    <text evidence="2">Catalyzes two steps in the biosynthesis of the molybdenum cofactor. In the first step, molybdopterin is adenylated. Subsequently, molybdate is inserted into adenylated molybdopterin and AMP is released.</text>
</comment>
<evidence type="ECO:0000256" key="2">
    <source>
        <dbReference type="RuleBase" id="RU365090"/>
    </source>
</evidence>
<dbReference type="SMART" id="SM00852">
    <property type="entry name" value="MoCF_biosynth"/>
    <property type="match status" value="1"/>
</dbReference>
<evidence type="ECO:0000313" key="5">
    <source>
        <dbReference type="EMBL" id="GHP08391.1"/>
    </source>
</evidence>
<dbReference type="GO" id="GO:0006777">
    <property type="term" value="P:Mo-molybdopterin cofactor biosynthetic process"/>
    <property type="evidence" value="ECO:0007669"/>
    <property type="project" value="UniProtKB-UniRule"/>
</dbReference>
<proteinExistence type="inferred from homology"/>
<protein>
    <recommendedName>
        <fullName evidence="2">Molybdopterin biosynthesis protein CNX1</fullName>
    </recommendedName>
    <alternativeName>
        <fullName evidence="2">Molybdenum cofactor biosynthesis enzyme CNX1</fullName>
    </alternativeName>
    <domain>
        <recommendedName>
            <fullName evidence="2">Molybdopterin molybdenumtransferase</fullName>
            <shortName evidence="2">MPT Mo-transferase</shortName>
            <ecNumber evidence="2">2.10.1.1</ecNumber>
        </recommendedName>
        <alternativeName>
            <fullName evidence="2">Domain E</fullName>
        </alternativeName>
    </domain>
    <domain>
        <recommendedName>
            <fullName evidence="2">Molybdopterin adenylyltransferase</fullName>
            <shortName evidence="2">MPT adenylyltransferase</shortName>
            <ecNumber evidence="2">2.7.7.75</ecNumber>
        </recommendedName>
        <alternativeName>
            <fullName evidence="2">Domain G</fullName>
        </alternativeName>
    </domain>
</protein>
<dbReference type="OrthoDB" id="4349954at2759"/>
<dbReference type="Pfam" id="PF00994">
    <property type="entry name" value="MoCF_biosynth"/>
    <property type="match status" value="1"/>
</dbReference>
<reference evidence="5" key="1">
    <citation type="submission" date="2020-10" db="EMBL/GenBank/DDBJ databases">
        <title>Unveiling of a novel bifunctional photoreceptor, Dualchrome1, isolated from a cosmopolitan green alga.</title>
        <authorList>
            <person name="Suzuki S."/>
            <person name="Kawachi M."/>
        </authorList>
    </citation>
    <scope>NUCLEOTIDE SEQUENCE</scope>
    <source>
        <strain evidence="5">NIES 2893</strain>
    </source>
</reference>
<evidence type="ECO:0000256" key="3">
    <source>
        <dbReference type="SAM" id="MobiDB-lite"/>
    </source>
</evidence>
<dbReference type="InterPro" id="IPR036688">
    <property type="entry name" value="MoeA_C_domain_IV_sf"/>
</dbReference>
<dbReference type="PANTHER" id="PTHR10192:SF5">
    <property type="entry name" value="GEPHYRIN"/>
    <property type="match status" value="1"/>
</dbReference>
<dbReference type="Gene3D" id="2.170.190.11">
    <property type="entry name" value="Molybdopterin biosynthesis moea protein, domain 3"/>
    <property type="match status" value="1"/>
</dbReference>
<dbReference type="SUPFAM" id="SSF53218">
    <property type="entry name" value="Molybdenum cofactor biosynthesis proteins"/>
    <property type="match status" value="1"/>
</dbReference>
<dbReference type="GO" id="GO:0046872">
    <property type="term" value="F:metal ion binding"/>
    <property type="evidence" value="ECO:0007669"/>
    <property type="project" value="UniProtKB-UniRule"/>
</dbReference>
<comment type="catalytic activity">
    <reaction evidence="2">
        <text>molybdopterin + ATP + H(+) = adenylyl-molybdopterin + diphosphate</text>
        <dbReference type="Rhea" id="RHEA:31331"/>
        <dbReference type="ChEBI" id="CHEBI:15378"/>
        <dbReference type="ChEBI" id="CHEBI:30616"/>
        <dbReference type="ChEBI" id="CHEBI:33019"/>
        <dbReference type="ChEBI" id="CHEBI:58698"/>
        <dbReference type="ChEBI" id="CHEBI:62727"/>
    </reaction>
</comment>
<dbReference type="AlphaFoldDB" id="A0A830HSE6"/>
<evidence type="ECO:0000313" key="6">
    <source>
        <dbReference type="Proteomes" id="UP000660262"/>
    </source>
</evidence>
<dbReference type="EMBL" id="BNJQ01000020">
    <property type="protein sequence ID" value="GHP08391.1"/>
    <property type="molecule type" value="Genomic_DNA"/>
</dbReference>
<comment type="similarity">
    <text evidence="1">In the C-terminal section; belongs to the MoeA family.</text>
</comment>
<dbReference type="Proteomes" id="UP000660262">
    <property type="component" value="Unassembled WGS sequence"/>
</dbReference>
<comment type="catalytic activity">
    <reaction evidence="2">
        <text>adenylyl-molybdopterin + molybdate = Mo-molybdopterin + AMP + H(+)</text>
        <dbReference type="Rhea" id="RHEA:35047"/>
        <dbReference type="ChEBI" id="CHEBI:15378"/>
        <dbReference type="ChEBI" id="CHEBI:36264"/>
        <dbReference type="ChEBI" id="CHEBI:62727"/>
        <dbReference type="ChEBI" id="CHEBI:71302"/>
        <dbReference type="ChEBI" id="CHEBI:456215"/>
    </reaction>
</comment>
<comment type="cofactor">
    <cofactor evidence="2">
        <name>Mg(2+)</name>
        <dbReference type="ChEBI" id="CHEBI:18420"/>
    </cofactor>
</comment>
<comment type="similarity">
    <text evidence="2">Belongs to the MoeA family.</text>
</comment>
<dbReference type="EC" id="2.10.1.1" evidence="2"/>
<dbReference type="Gene3D" id="3.40.980.10">
    <property type="entry name" value="MoaB/Mog-like domain"/>
    <property type="match status" value="1"/>
</dbReference>
<comment type="pathway">
    <text evidence="2">Cofactor biosynthesis; molybdopterin biosynthesis.</text>
</comment>
<dbReference type="PANTHER" id="PTHR10192">
    <property type="entry name" value="MOLYBDOPTERIN BIOSYNTHESIS PROTEIN"/>
    <property type="match status" value="1"/>
</dbReference>
<gene>
    <name evidence="5" type="ORF">PPROV_000713000</name>
</gene>
<dbReference type="SUPFAM" id="SSF63867">
    <property type="entry name" value="MoeA C-terminal domain-like"/>
    <property type="match status" value="1"/>
</dbReference>
<dbReference type="GO" id="GO:0005524">
    <property type="term" value="F:ATP binding"/>
    <property type="evidence" value="ECO:0007669"/>
    <property type="project" value="UniProtKB-UniRule"/>
</dbReference>
<sequence length="740" mass="77832">MAGSSSSDDDVPLAKRGGASKAATVSSSALSLEDAVRDVTAVATAIAQQYSPQPYVHEYADLTRSTTCAPTPGAKPRRRLVGRSRILAQDVIAKRPMPATKTSIRDGYAVASSQGTKVRRLTDVRSYAARGEEFAHAANASIQPDETAYVATGAPMPKGADAVVMQEKASELNLGGSKHIKLFAAPTPNMNVRGTGSDFNASDVLLRRGELLDSHAVLTCCAAGYAKVTVHSMLTVWVMSTGNELVDPVADDNSAAAAAAAAKGRPRKSNGNAQRDGNDDGCVYDANRPAIVNLLIHECCEVLDAGIVPDDQRALMDIIKQAYDSDDVGLVVTTGGASVGERDHVRAAVEAVGSKRGGWECGGTSQIWRFEKVHMKPGKPTGFATLSRGSEKRPLLVLSLPGNPASAMTTAHLLAIPCVRALARRAAWCIHHPRAQVYLGGDVKLDAERPEYMRATLRAATSSEAAHSGIPEGAFVADVTGRQVSSRPQSMVRAAALLELPPAERDVTSMPAGTRVTALLLAAPAFAEGSEQPPSTATMSARDVVKRSSGVGSGHVECAPSRSTVVPFAAIVCIGDALGDSKGFEWWLDSCATVAARTLKANGMKNVLKMGVLMRSPSDAADDLLAELRTLERIRACRLVVVIGPCSLGRTNGTPLSRTALASDAVSSACGRCELKAVSRSMRQAIREATGNPHAASLSQAGVYVFRESPESDQPPIWVCALEEKEETIKAALGNLLNIM</sequence>
<dbReference type="GO" id="GO:0061599">
    <property type="term" value="F:molybdopterin molybdotransferase activity"/>
    <property type="evidence" value="ECO:0007669"/>
    <property type="project" value="UniProtKB-UniRule"/>
</dbReference>
<dbReference type="InterPro" id="IPR001453">
    <property type="entry name" value="MoaB/Mog_dom"/>
</dbReference>
<feature type="domain" description="MoaB/Mog" evidence="4">
    <location>
        <begin position="237"/>
        <end position="421"/>
    </location>
</feature>
<keyword evidence="2" id="KW-0500">Molybdenum</keyword>
<dbReference type="EC" id="2.7.7.75" evidence="2"/>
<dbReference type="InterPro" id="IPR038987">
    <property type="entry name" value="MoeA-like"/>
</dbReference>
<dbReference type="GO" id="GO:0005829">
    <property type="term" value="C:cytosol"/>
    <property type="evidence" value="ECO:0007669"/>
    <property type="project" value="TreeGrafter"/>
</dbReference>
<dbReference type="Gene3D" id="3.90.105.10">
    <property type="entry name" value="Molybdopterin biosynthesis moea protein, domain 2"/>
    <property type="match status" value="1"/>
</dbReference>
<dbReference type="InterPro" id="IPR036135">
    <property type="entry name" value="MoeA_linker/N_sf"/>
</dbReference>
<dbReference type="Gene3D" id="2.40.340.10">
    <property type="entry name" value="MoeA, C-terminal, domain IV"/>
    <property type="match status" value="1"/>
</dbReference>
<name>A0A830HSE6_9CHLO</name>
<dbReference type="CDD" id="cd00887">
    <property type="entry name" value="MoeA"/>
    <property type="match status" value="1"/>
</dbReference>
<dbReference type="InterPro" id="IPR005110">
    <property type="entry name" value="MoeA_linker/N"/>
</dbReference>
<evidence type="ECO:0000259" key="4">
    <source>
        <dbReference type="SMART" id="SM00852"/>
    </source>
</evidence>
<dbReference type="GO" id="GO:0061598">
    <property type="term" value="F:molybdopterin adenylyltransferase activity"/>
    <property type="evidence" value="ECO:0007669"/>
    <property type="project" value="UniProtKB-UniRule"/>
</dbReference>
<keyword evidence="2" id="KW-0501">Molybdenum cofactor biosynthesis</keyword>
<keyword evidence="6" id="KW-1185">Reference proteome</keyword>
<evidence type="ECO:0000256" key="1">
    <source>
        <dbReference type="ARBA" id="ARBA00008339"/>
    </source>
</evidence>
<keyword evidence="2" id="KW-0808">Transferase</keyword>
<comment type="caution">
    <text evidence="5">The sequence shown here is derived from an EMBL/GenBank/DDBJ whole genome shotgun (WGS) entry which is preliminary data.</text>
</comment>
<accession>A0A830HSE6</accession>
<keyword evidence="2" id="KW-0460">Magnesium</keyword>
<dbReference type="SUPFAM" id="SSF63882">
    <property type="entry name" value="MoeA N-terminal region -like"/>
    <property type="match status" value="1"/>
</dbReference>
<feature type="region of interest" description="Disordered" evidence="3">
    <location>
        <begin position="1"/>
        <end position="20"/>
    </location>
</feature>
<organism evidence="5 6">
    <name type="scientific">Pycnococcus provasolii</name>
    <dbReference type="NCBI Taxonomy" id="41880"/>
    <lineage>
        <taxon>Eukaryota</taxon>
        <taxon>Viridiplantae</taxon>
        <taxon>Chlorophyta</taxon>
        <taxon>Pseudoscourfieldiophyceae</taxon>
        <taxon>Pseudoscourfieldiales</taxon>
        <taxon>Pycnococcaceae</taxon>
        <taxon>Pycnococcus</taxon>
    </lineage>
</organism>
<dbReference type="InterPro" id="IPR036425">
    <property type="entry name" value="MoaB/Mog-like_dom_sf"/>
</dbReference>
<dbReference type="UniPathway" id="UPA00344"/>
<dbReference type="Pfam" id="PF03453">
    <property type="entry name" value="MoeA_N"/>
    <property type="match status" value="1"/>
</dbReference>
<keyword evidence="2" id="KW-0479">Metal-binding</keyword>